<dbReference type="PROSITE" id="PS50404">
    <property type="entry name" value="GST_NTER"/>
    <property type="match status" value="1"/>
</dbReference>
<evidence type="ECO:0000313" key="3">
    <source>
        <dbReference type="EMBL" id="RKF21165.1"/>
    </source>
</evidence>
<dbReference type="InterPro" id="IPR004045">
    <property type="entry name" value="Glutathione_S-Trfase_N"/>
</dbReference>
<dbReference type="Gene3D" id="3.40.30.10">
    <property type="entry name" value="Glutaredoxin"/>
    <property type="match status" value="1"/>
</dbReference>
<dbReference type="Pfam" id="PF02798">
    <property type="entry name" value="GST_N"/>
    <property type="match status" value="1"/>
</dbReference>
<evidence type="ECO:0000259" key="2">
    <source>
        <dbReference type="PROSITE" id="PS50405"/>
    </source>
</evidence>
<dbReference type="PANTHER" id="PTHR44051:SF22">
    <property type="entry name" value="DISULFIDE-BOND OXIDOREDUCTASE YGHU"/>
    <property type="match status" value="1"/>
</dbReference>
<dbReference type="CDD" id="cd03048">
    <property type="entry name" value="GST_N_Ure2p_like"/>
    <property type="match status" value="1"/>
</dbReference>
<dbReference type="InterPro" id="IPR040079">
    <property type="entry name" value="Glutathione_S-Trfase"/>
</dbReference>
<dbReference type="SUPFAM" id="SSF47616">
    <property type="entry name" value="GST C-terminal domain-like"/>
    <property type="match status" value="1"/>
</dbReference>
<proteinExistence type="predicted"/>
<feature type="domain" description="GST C-terminal" evidence="2">
    <location>
        <begin position="82"/>
        <end position="208"/>
    </location>
</feature>
<dbReference type="InterPro" id="IPR036282">
    <property type="entry name" value="Glutathione-S-Trfase_C_sf"/>
</dbReference>
<name>A0A420EKE4_9SPHN</name>
<evidence type="ECO:0000259" key="1">
    <source>
        <dbReference type="PROSITE" id="PS50404"/>
    </source>
</evidence>
<accession>A0A420EKE4</accession>
<organism evidence="3 4">
    <name type="scientific">Altericroceibacterium spongiae</name>
    <dbReference type="NCBI Taxonomy" id="2320269"/>
    <lineage>
        <taxon>Bacteria</taxon>
        <taxon>Pseudomonadati</taxon>
        <taxon>Pseudomonadota</taxon>
        <taxon>Alphaproteobacteria</taxon>
        <taxon>Sphingomonadales</taxon>
        <taxon>Erythrobacteraceae</taxon>
        <taxon>Altericroceibacterium</taxon>
    </lineage>
</organism>
<dbReference type="EMBL" id="RAPF01000004">
    <property type="protein sequence ID" value="RKF21165.1"/>
    <property type="molecule type" value="Genomic_DNA"/>
</dbReference>
<dbReference type="PANTHER" id="PTHR44051">
    <property type="entry name" value="GLUTATHIONE S-TRANSFERASE-RELATED"/>
    <property type="match status" value="1"/>
</dbReference>
<dbReference type="OrthoDB" id="9803562at2"/>
<comment type="caution">
    <text evidence="3">The sequence shown here is derived from an EMBL/GenBank/DDBJ whole genome shotgun (WGS) entry which is preliminary data.</text>
</comment>
<evidence type="ECO:0000313" key="4">
    <source>
        <dbReference type="Proteomes" id="UP000284395"/>
    </source>
</evidence>
<reference evidence="3 4" key="1">
    <citation type="submission" date="2018-09" db="EMBL/GenBank/DDBJ databases">
        <title>Altererythrobacter spongiae sp. nov., isolated from a marine sponge.</title>
        <authorList>
            <person name="Zhuang L."/>
            <person name="Luo L."/>
        </authorList>
    </citation>
    <scope>NUCLEOTIDE SEQUENCE [LARGE SCALE GENOMIC DNA]</scope>
    <source>
        <strain evidence="3 4">HN-Y73</strain>
    </source>
</reference>
<dbReference type="InterPro" id="IPR010987">
    <property type="entry name" value="Glutathione-S-Trfase_C-like"/>
</dbReference>
<dbReference type="PROSITE" id="PS50405">
    <property type="entry name" value="GST_CTER"/>
    <property type="match status" value="1"/>
</dbReference>
<sequence>MELYTWNTPNGQKPMLMLEEIGAEYTIVPIDITAGAQDEAAFRQINPNGKIPAMRDSDLVIFESGAILLHLAERSGRFLPEDPSARMTALSWSFWQVGGLGPMAGQWGHFTRREERNPYAEKRYLDETLRLFGVLEQALDGKDWLAGGSYSIADMMAWPWVSGIFDIFAANGDKWAEDYPVVNRWCEAIATREATIRALEKLKRAVED</sequence>
<dbReference type="AlphaFoldDB" id="A0A420EKE4"/>
<dbReference type="InterPro" id="IPR036249">
    <property type="entry name" value="Thioredoxin-like_sf"/>
</dbReference>
<dbReference type="SFLD" id="SFLDG01151">
    <property type="entry name" value="Main.2:_Nu-like"/>
    <property type="match status" value="1"/>
</dbReference>
<dbReference type="Proteomes" id="UP000284395">
    <property type="component" value="Unassembled WGS sequence"/>
</dbReference>
<dbReference type="RefSeq" id="WP_120324662.1">
    <property type="nucleotide sequence ID" value="NZ_RAPF01000004.1"/>
</dbReference>
<feature type="domain" description="GST N-terminal" evidence="1">
    <location>
        <begin position="1"/>
        <end position="79"/>
    </location>
</feature>
<dbReference type="SFLD" id="SFLDS00019">
    <property type="entry name" value="Glutathione_Transferase_(cytos"/>
    <property type="match status" value="1"/>
</dbReference>
<gene>
    <name evidence="3" type="ORF">D6851_09605</name>
</gene>
<keyword evidence="4" id="KW-1185">Reference proteome</keyword>
<dbReference type="Pfam" id="PF13410">
    <property type="entry name" value="GST_C_2"/>
    <property type="match status" value="1"/>
</dbReference>
<dbReference type="Gene3D" id="1.20.1050.10">
    <property type="match status" value="1"/>
</dbReference>
<dbReference type="SFLD" id="SFLDG00358">
    <property type="entry name" value="Main_(cytGST)"/>
    <property type="match status" value="1"/>
</dbReference>
<protein>
    <submittedName>
        <fullName evidence="3">Thiol:disulfide oxidoreductase</fullName>
    </submittedName>
</protein>
<dbReference type="SUPFAM" id="SSF52833">
    <property type="entry name" value="Thioredoxin-like"/>
    <property type="match status" value="1"/>
</dbReference>